<proteinExistence type="predicted"/>
<protein>
    <submittedName>
        <fullName evidence="1">Uncharacterized protein</fullName>
    </submittedName>
</protein>
<sequence>MSFHTSIPQAMALLPRHRYPASGCATRLRYSASRSTPLQRRRCPQIHALWIDGDRIENQAARSELLNRWMNVPQMTALTQTKRGADLLAGSSHLDRRRISRYLLGCGVSRR</sequence>
<dbReference type="EMBL" id="FP929003">
    <property type="protein sequence ID" value="CBK41603.1"/>
    <property type="molecule type" value="Genomic_DNA"/>
</dbReference>
<gene>
    <name evidence="1" type="ORF">NIDE1876</name>
</gene>
<dbReference type="KEGG" id="nde:NIDE1876"/>
<reference evidence="1 2" key="1">
    <citation type="journal article" date="2010" name="Proc. Natl. Acad. Sci. U.S.A.">
        <title>A Nitrospira metagenome illuminates the physiology and evolution of globally important nitrite-oxidizing bacteria.</title>
        <authorList>
            <person name="Lucker S."/>
            <person name="Wagner M."/>
            <person name="Maixner F."/>
            <person name="Pelletier E."/>
            <person name="Koch H."/>
            <person name="Vacherie B."/>
            <person name="Rattei T."/>
            <person name="Sinninghe Damste J."/>
            <person name="Spieck E."/>
            <person name="Le Paslier D."/>
            <person name="Daims H."/>
        </authorList>
    </citation>
    <scope>NUCLEOTIDE SEQUENCE [LARGE SCALE GENOMIC DNA]</scope>
</reference>
<dbReference type="Proteomes" id="UP000001660">
    <property type="component" value="Chromosome"/>
</dbReference>
<name>D8PEE4_9BACT</name>
<accession>D8PEE4</accession>
<dbReference type="AlphaFoldDB" id="D8PEE4"/>
<evidence type="ECO:0000313" key="1">
    <source>
        <dbReference type="EMBL" id="CBK41603.1"/>
    </source>
</evidence>
<evidence type="ECO:0000313" key="2">
    <source>
        <dbReference type="Proteomes" id="UP000001660"/>
    </source>
</evidence>
<dbReference type="HOGENOM" id="CLU_2153761_0_0_0"/>
<organism evidence="1 2">
    <name type="scientific">Nitrospira defluvii</name>
    <dbReference type="NCBI Taxonomy" id="330214"/>
    <lineage>
        <taxon>Bacteria</taxon>
        <taxon>Pseudomonadati</taxon>
        <taxon>Nitrospirota</taxon>
        <taxon>Nitrospiria</taxon>
        <taxon>Nitrospirales</taxon>
        <taxon>Nitrospiraceae</taxon>
        <taxon>Nitrospira</taxon>
    </lineage>
</organism>
<keyword evidence="2" id="KW-1185">Reference proteome</keyword>